<dbReference type="Proteomes" id="UP001630127">
    <property type="component" value="Unassembled WGS sequence"/>
</dbReference>
<feature type="compositionally biased region" description="Polar residues" evidence="1">
    <location>
        <begin position="693"/>
        <end position="702"/>
    </location>
</feature>
<dbReference type="InterPro" id="IPR018289">
    <property type="entry name" value="MULE_transposase_dom"/>
</dbReference>
<feature type="region of interest" description="Disordered" evidence="1">
    <location>
        <begin position="731"/>
        <end position="750"/>
    </location>
</feature>
<feature type="region of interest" description="Disordered" evidence="1">
    <location>
        <begin position="524"/>
        <end position="672"/>
    </location>
</feature>
<evidence type="ECO:0000313" key="4">
    <source>
        <dbReference type="EMBL" id="KAL3508263.1"/>
    </source>
</evidence>
<name>A0ABD2YRV2_9GENT</name>
<gene>
    <name evidence="4" type="ORF">ACH5RR_027664</name>
</gene>
<dbReference type="InterPro" id="IPR004332">
    <property type="entry name" value="Transposase_MuDR"/>
</dbReference>
<evidence type="ECO:0000256" key="1">
    <source>
        <dbReference type="SAM" id="MobiDB-lite"/>
    </source>
</evidence>
<feature type="compositionally biased region" description="Polar residues" evidence="1">
    <location>
        <begin position="741"/>
        <end position="750"/>
    </location>
</feature>
<feature type="region of interest" description="Disordered" evidence="1">
    <location>
        <begin position="687"/>
        <end position="720"/>
    </location>
</feature>
<feature type="compositionally biased region" description="Polar residues" evidence="1">
    <location>
        <begin position="548"/>
        <end position="577"/>
    </location>
</feature>
<organism evidence="4 5">
    <name type="scientific">Cinchona calisaya</name>
    <dbReference type="NCBI Taxonomy" id="153742"/>
    <lineage>
        <taxon>Eukaryota</taxon>
        <taxon>Viridiplantae</taxon>
        <taxon>Streptophyta</taxon>
        <taxon>Embryophyta</taxon>
        <taxon>Tracheophyta</taxon>
        <taxon>Spermatophyta</taxon>
        <taxon>Magnoliopsida</taxon>
        <taxon>eudicotyledons</taxon>
        <taxon>Gunneridae</taxon>
        <taxon>Pentapetalae</taxon>
        <taxon>asterids</taxon>
        <taxon>lamiids</taxon>
        <taxon>Gentianales</taxon>
        <taxon>Rubiaceae</taxon>
        <taxon>Cinchonoideae</taxon>
        <taxon>Cinchoneae</taxon>
        <taxon>Cinchona</taxon>
    </lineage>
</organism>
<evidence type="ECO:0000259" key="3">
    <source>
        <dbReference type="Pfam" id="PF10551"/>
    </source>
</evidence>
<reference evidence="4 5" key="1">
    <citation type="submission" date="2024-11" db="EMBL/GenBank/DDBJ databases">
        <title>A near-complete genome assembly of Cinchona calisaya.</title>
        <authorList>
            <person name="Lian D.C."/>
            <person name="Zhao X.W."/>
            <person name="Wei L."/>
        </authorList>
    </citation>
    <scope>NUCLEOTIDE SEQUENCE [LARGE SCALE GENOMIC DNA]</scope>
    <source>
        <tissue evidence="4">Nenye</tissue>
    </source>
</reference>
<feature type="compositionally biased region" description="Polar residues" evidence="1">
    <location>
        <begin position="631"/>
        <end position="640"/>
    </location>
</feature>
<feature type="compositionally biased region" description="Polar residues" evidence="1">
    <location>
        <begin position="595"/>
        <end position="619"/>
    </location>
</feature>
<feature type="region of interest" description="Disordered" evidence="1">
    <location>
        <begin position="478"/>
        <end position="511"/>
    </location>
</feature>
<accession>A0ABD2YRV2</accession>
<dbReference type="PANTHER" id="PTHR31973:SF187">
    <property type="entry name" value="MUTATOR TRANSPOSASE MUDRA PROTEIN"/>
    <property type="match status" value="1"/>
</dbReference>
<feature type="compositionally biased region" description="Low complexity" evidence="1">
    <location>
        <begin position="578"/>
        <end position="589"/>
    </location>
</feature>
<feature type="compositionally biased region" description="Low complexity" evidence="1">
    <location>
        <begin position="703"/>
        <end position="715"/>
    </location>
</feature>
<evidence type="ECO:0008006" key="6">
    <source>
        <dbReference type="Google" id="ProtNLM"/>
    </source>
</evidence>
<feature type="compositionally biased region" description="Basic residues" evidence="1">
    <location>
        <begin position="491"/>
        <end position="500"/>
    </location>
</feature>
<dbReference type="AlphaFoldDB" id="A0ABD2YRV2"/>
<feature type="domain" description="MULE transposase" evidence="3">
    <location>
        <begin position="202"/>
        <end position="298"/>
    </location>
</feature>
<dbReference type="PANTHER" id="PTHR31973">
    <property type="entry name" value="POLYPROTEIN, PUTATIVE-RELATED"/>
    <property type="match status" value="1"/>
</dbReference>
<evidence type="ECO:0000313" key="5">
    <source>
        <dbReference type="Proteomes" id="UP001630127"/>
    </source>
</evidence>
<dbReference type="Pfam" id="PF03108">
    <property type="entry name" value="DBD_Tnp_Mut"/>
    <property type="match status" value="1"/>
</dbReference>
<protein>
    <recommendedName>
        <fullName evidence="6">Mutator-like transposase</fullName>
    </recommendedName>
</protein>
<keyword evidence="5" id="KW-1185">Reference proteome</keyword>
<feature type="domain" description="Transposase MuDR plant" evidence="2">
    <location>
        <begin position="6"/>
        <end position="68"/>
    </location>
</feature>
<evidence type="ECO:0000259" key="2">
    <source>
        <dbReference type="Pfam" id="PF03108"/>
    </source>
</evidence>
<comment type="caution">
    <text evidence="4">The sequence shown here is derived from an EMBL/GenBank/DDBJ whole genome shotgun (WGS) entry which is preliminary data.</text>
</comment>
<sequence>MMNPEIEIGLIFSTVHVYRKALRMYSILKGFELKFKKNDSNKVIAICRRKCGWKIYASYYRGTKAFQIKSIKGTPHRCPWSFKNMSANSRWLANNFSKELCDDPKWDLKGFKRTVKRRFKLHSSKYQIYRAKNHALAAIHGEHKEQFNRLRDYCATVMMKNPGSAAYVVSEVVALNANPIFKRMFIMFGAQKDGFVQGCRPVIGLDACHLKDKFGGHLMHAVGRDGNNQMYPLAMAWVESECKDSWSWFLETLTRHIGSPEDMHWAFISDRQKGLVETFANLFPRVEHRFCVRHMYANFKLRFKDKALRDIMWAAARAYLPAQWSRKMCELEAADVDAYNWLRAVPAHQWARSMFNPRSKCDLLSNNISESFNQYISSARDEPILTMFESIRKMIMCRYQEKRERIANVKSSICPRIHDKLEEKKLKSIDYEALPAGNVNSDKEAADYVHPYYSVHYYKLAYKHMIMPIPFREDWVETGEEPTEPPEIRRRPGRPRKVRRKGADEQRDATVVTRMGTVIHCRNCRQPGHNIKSCKQPRRSPATDQGEEPNQTSAENNGSTHPVQSQMESQITQSSTLSRGRGSHSMGGRPRNENIGFSNANPSSSRGMGIENTGSQSSKGKGINTRGGRPTTENISSTTFGGSVRRGRGRSNSERGRRGRGKGGVNSGPYSGIGNWNGIGMSSGTHFMPADKWSNNSTIGPQTTPSTAPTHASSSFQVQTEETTFGNVMFYSRPGRRGMHVQQQSKGPPN</sequence>
<dbReference type="Pfam" id="PF10551">
    <property type="entry name" value="MULE"/>
    <property type="match status" value="1"/>
</dbReference>
<dbReference type="EMBL" id="JBJUIK010000012">
    <property type="protein sequence ID" value="KAL3508263.1"/>
    <property type="molecule type" value="Genomic_DNA"/>
</dbReference>
<proteinExistence type="predicted"/>